<proteinExistence type="predicted"/>
<accession>A0A8H3UYY1</accession>
<name>A0A8H3UYY1_VENIN</name>
<gene>
    <name evidence="2" type="ORF">BLS_000721</name>
</gene>
<reference evidence="2 3" key="1">
    <citation type="submission" date="2019-11" db="EMBL/GenBank/DDBJ databases">
        <title>Venturia inaequalis Genome Resource.</title>
        <authorList>
            <person name="Lichtner F.J."/>
        </authorList>
    </citation>
    <scope>NUCLEOTIDE SEQUENCE [LARGE SCALE GENOMIC DNA]</scope>
    <source>
        <strain evidence="2">Bline_iso_100314</strain>
    </source>
</reference>
<dbReference type="Proteomes" id="UP000433883">
    <property type="component" value="Unassembled WGS sequence"/>
</dbReference>
<feature type="region of interest" description="Disordered" evidence="1">
    <location>
        <begin position="168"/>
        <end position="214"/>
    </location>
</feature>
<evidence type="ECO:0000256" key="1">
    <source>
        <dbReference type="SAM" id="MobiDB-lite"/>
    </source>
</evidence>
<sequence length="214" mass="24217">MAAPSRRSKKEGTENIVVGNNWGLTQSKLAAAFGHHCTYFGCGKKGDLQSCFGRKHHLMLCDVCGYVCRSNEGCDKCEDSPAPINMLMMSKLATNNIDVEWSWRLYIQAVNKDDHYTALYPGLRYNEATWDQDLNDHIIARRRQHWDGMETRERGNAEEAAKAVSKLAETAARERTDLQNNKGKGAKARTETGKVTSQTKWEAQRARACQSRRF</sequence>
<dbReference type="AlphaFoldDB" id="A0A8H3UYY1"/>
<evidence type="ECO:0000313" key="3">
    <source>
        <dbReference type="Proteomes" id="UP000433883"/>
    </source>
</evidence>
<dbReference type="EMBL" id="WNWQ01000114">
    <property type="protein sequence ID" value="KAE9978300.1"/>
    <property type="molecule type" value="Genomic_DNA"/>
</dbReference>
<evidence type="ECO:0000313" key="2">
    <source>
        <dbReference type="EMBL" id="KAE9978300.1"/>
    </source>
</evidence>
<organism evidence="2 3">
    <name type="scientific">Venturia inaequalis</name>
    <name type="common">Apple scab fungus</name>
    <dbReference type="NCBI Taxonomy" id="5025"/>
    <lineage>
        <taxon>Eukaryota</taxon>
        <taxon>Fungi</taxon>
        <taxon>Dikarya</taxon>
        <taxon>Ascomycota</taxon>
        <taxon>Pezizomycotina</taxon>
        <taxon>Dothideomycetes</taxon>
        <taxon>Pleosporomycetidae</taxon>
        <taxon>Venturiales</taxon>
        <taxon>Venturiaceae</taxon>
        <taxon>Venturia</taxon>
    </lineage>
</organism>
<comment type="caution">
    <text evidence="2">The sequence shown here is derived from an EMBL/GenBank/DDBJ whole genome shotgun (WGS) entry which is preliminary data.</text>
</comment>
<protein>
    <submittedName>
        <fullName evidence="2">Uncharacterized protein</fullName>
    </submittedName>
</protein>